<dbReference type="InterPro" id="IPR043148">
    <property type="entry name" value="TagF_C"/>
</dbReference>
<accession>A0A511ZQK0</accession>
<protein>
    <submittedName>
        <fullName evidence="1">Uncharacterized protein</fullName>
    </submittedName>
</protein>
<keyword evidence="2" id="KW-1185">Reference proteome</keyword>
<dbReference type="Proteomes" id="UP000321558">
    <property type="component" value="Unassembled WGS sequence"/>
</dbReference>
<dbReference type="InterPro" id="IPR007554">
    <property type="entry name" value="Glycerophosphate_synth"/>
</dbReference>
<dbReference type="EMBL" id="BJYM01000028">
    <property type="protein sequence ID" value="GEN89735.1"/>
    <property type="molecule type" value="Genomic_DNA"/>
</dbReference>
<sequence length="114" mass="13564">MQQLLIDHALLIMDFSSVSFDFTLMNKPVIYYHFDVNRFFKRGILRPAEETFLGKIAQNEADLVDMIEESIEINFKNFDIELDNIIKYQDRHNCRRIYQAVLSKLDKENEKNEG</sequence>
<dbReference type="PANTHER" id="PTHR37316">
    <property type="entry name" value="TEICHOIC ACID GLYCEROL-PHOSPHATE PRIMASE"/>
    <property type="match status" value="1"/>
</dbReference>
<evidence type="ECO:0000313" key="2">
    <source>
        <dbReference type="Proteomes" id="UP000321558"/>
    </source>
</evidence>
<gene>
    <name evidence="1" type="ORF">OSO01_44740</name>
</gene>
<dbReference type="PANTHER" id="PTHR37316:SF3">
    <property type="entry name" value="TEICHOIC ACID GLYCEROL-PHOSPHATE TRANSFERASE"/>
    <property type="match status" value="1"/>
</dbReference>
<dbReference type="AlphaFoldDB" id="A0A511ZQK0"/>
<reference evidence="1 2" key="1">
    <citation type="submission" date="2019-07" db="EMBL/GenBank/DDBJ databases">
        <title>Whole genome shotgun sequence of Oceanobacillus sojae NBRC 105379.</title>
        <authorList>
            <person name="Hosoyama A."/>
            <person name="Uohara A."/>
            <person name="Ohji S."/>
            <person name="Ichikawa N."/>
        </authorList>
    </citation>
    <scope>NUCLEOTIDE SEQUENCE [LARGE SCALE GENOMIC DNA]</scope>
    <source>
        <strain evidence="1 2">NBRC 105379</strain>
    </source>
</reference>
<dbReference type="GO" id="GO:0016020">
    <property type="term" value="C:membrane"/>
    <property type="evidence" value="ECO:0007669"/>
    <property type="project" value="InterPro"/>
</dbReference>
<dbReference type="InterPro" id="IPR051612">
    <property type="entry name" value="Teichoic_Acid_Biosynth"/>
</dbReference>
<organism evidence="1 2">
    <name type="scientific">Oceanobacillus sojae</name>
    <dbReference type="NCBI Taxonomy" id="582851"/>
    <lineage>
        <taxon>Bacteria</taxon>
        <taxon>Bacillati</taxon>
        <taxon>Bacillota</taxon>
        <taxon>Bacilli</taxon>
        <taxon>Bacillales</taxon>
        <taxon>Bacillaceae</taxon>
        <taxon>Oceanobacillus</taxon>
    </lineage>
</organism>
<comment type="caution">
    <text evidence="1">The sequence shown here is derived from an EMBL/GenBank/DDBJ whole genome shotgun (WGS) entry which is preliminary data.</text>
</comment>
<dbReference type="GO" id="GO:0047355">
    <property type="term" value="F:CDP-glycerol glycerophosphotransferase activity"/>
    <property type="evidence" value="ECO:0007669"/>
    <property type="project" value="InterPro"/>
</dbReference>
<name>A0A511ZQK0_9BACI</name>
<dbReference type="Pfam" id="PF04464">
    <property type="entry name" value="Glyphos_transf"/>
    <property type="match status" value="1"/>
</dbReference>
<evidence type="ECO:0000313" key="1">
    <source>
        <dbReference type="EMBL" id="GEN89735.1"/>
    </source>
</evidence>
<proteinExistence type="predicted"/>
<dbReference type="Gene3D" id="3.40.50.12580">
    <property type="match status" value="1"/>
</dbReference>